<dbReference type="InterPro" id="IPR010982">
    <property type="entry name" value="Lambda_DNA-bd_dom_sf"/>
</dbReference>
<dbReference type="AlphaFoldDB" id="A0AAP2DNQ5"/>
<dbReference type="Gene3D" id="1.10.260.40">
    <property type="entry name" value="lambda repressor-like DNA-binding domains"/>
    <property type="match status" value="1"/>
</dbReference>
<dbReference type="SUPFAM" id="SSF47413">
    <property type="entry name" value="lambda repressor-like DNA-binding domains"/>
    <property type="match status" value="1"/>
</dbReference>
<dbReference type="PROSITE" id="PS50943">
    <property type="entry name" value="HTH_CROC1"/>
    <property type="match status" value="1"/>
</dbReference>
<dbReference type="EMBL" id="JAHESF010000013">
    <property type="protein sequence ID" value="MBT1698232.1"/>
    <property type="molecule type" value="Genomic_DNA"/>
</dbReference>
<dbReference type="SMART" id="SM00530">
    <property type="entry name" value="HTH_XRE"/>
    <property type="match status" value="1"/>
</dbReference>
<protein>
    <submittedName>
        <fullName evidence="2">Helix-turn-helix domain-containing protein</fullName>
    </submittedName>
</protein>
<keyword evidence="3" id="KW-1185">Reference proteome</keyword>
<dbReference type="InterPro" id="IPR001387">
    <property type="entry name" value="Cro/C1-type_HTH"/>
</dbReference>
<dbReference type="CDD" id="cd00093">
    <property type="entry name" value="HTH_XRE"/>
    <property type="match status" value="1"/>
</dbReference>
<dbReference type="GO" id="GO:0003677">
    <property type="term" value="F:DNA binding"/>
    <property type="evidence" value="ECO:0007669"/>
    <property type="project" value="InterPro"/>
</dbReference>
<evidence type="ECO:0000313" key="3">
    <source>
        <dbReference type="Proteomes" id="UP001319200"/>
    </source>
</evidence>
<evidence type="ECO:0000259" key="1">
    <source>
        <dbReference type="PROSITE" id="PS50943"/>
    </source>
</evidence>
<gene>
    <name evidence="2" type="ORF">KK083_15170</name>
</gene>
<accession>A0AAP2DNQ5</accession>
<comment type="caution">
    <text evidence="2">The sequence shown here is derived from an EMBL/GenBank/DDBJ whole genome shotgun (WGS) entry which is preliminary data.</text>
</comment>
<dbReference type="Proteomes" id="UP001319200">
    <property type="component" value="Unassembled WGS sequence"/>
</dbReference>
<reference evidence="2 3" key="1">
    <citation type="submission" date="2021-05" db="EMBL/GenBank/DDBJ databases">
        <title>A Polyphasic approach of four new species of the genus Ohtaekwangia: Ohtaekwangia histidinii sp. nov., Ohtaekwangia cretensis sp. nov., Ohtaekwangia indiensis sp. nov., Ohtaekwangia reichenbachii sp. nov. from diverse environment.</title>
        <authorList>
            <person name="Octaviana S."/>
        </authorList>
    </citation>
    <scope>NUCLEOTIDE SEQUENCE [LARGE SCALE GENOMIC DNA]</scope>
    <source>
        <strain evidence="2 3">PWU4</strain>
    </source>
</reference>
<organism evidence="2 3">
    <name type="scientific">Chryseosolibacter histidini</name>
    <dbReference type="NCBI Taxonomy" id="2782349"/>
    <lineage>
        <taxon>Bacteria</taxon>
        <taxon>Pseudomonadati</taxon>
        <taxon>Bacteroidota</taxon>
        <taxon>Cytophagia</taxon>
        <taxon>Cytophagales</taxon>
        <taxon>Chryseotaleaceae</taxon>
        <taxon>Chryseosolibacter</taxon>
    </lineage>
</organism>
<evidence type="ECO:0000313" key="2">
    <source>
        <dbReference type="EMBL" id="MBT1698232.1"/>
    </source>
</evidence>
<name>A0AAP2DNQ5_9BACT</name>
<dbReference type="Pfam" id="PF01381">
    <property type="entry name" value="HTH_3"/>
    <property type="match status" value="1"/>
</dbReference>
<proteinExistence type="predicted"/>
<feature type="domain" description="HTH cro/C1-type" evidence="1">
    <location>
        <begin position="45"/>
        <end position="103"/>
    </location>
</feature>
<sequence>MNTGKKKLRTYSLDEITDKYIGKPGTKKRDAFEYELRLDLLGEAIKEARQKRNLTQEELGKLVGVQRAQISKIENSLTDARFETIIKVFKALNAKVSFSIELLNQKVNIA</sequence>